<comment type="similarity">
    <text evidence="2 9">Belongs to the G protein gamma family.</text>
</comment>
<dbReference type="EMBL" id="JAAWVO010069776">
    <property type="protein sequence ID" value="MBN3324252.1"/>
    <property type="molecule type" value="Genomic_DNA"/>
</dbReference>
<dbReference type="SUPFAM" id="SSF48670">
    <property type="entry name" value="Transducin (heterotrimeric G protein), gamma chain"/>
    <property type="match status" value="1"/>
</dbReference>
<keyword evidence="5 9" id="KW-0472">Membrane</keyword>
<keyword evidence="10" id="KW-0175">Coiled coil</keyword>
<feature type="non-terminal residue" evidence="13">
    <location>
        <position position="1"/>
    </location>
</feature>
<proteinExistence type="inferred from homology"/>
<evidence type="ECO:0000256" key="8">
    <source>
        <dbReference type="ARBA" id="ARBA00023289"/>
    </source>
</evidence>
<name>A0A8J7P2H9_ATRSP</name>
<sequence length="536" mass="59151">MVQTPTPLLSFSKTLGVGKLLSCVRQEAAALGLPSVSTEDAGRGRPPVAALLNCARSLIALHLQNRERLREAERERGESGQLRARLHTLKVSTGPSEACSRARSRFSTTQTPPLTPHQEKLQQRELHLAALQDRVRSLQEQNAALQRSLRSDREQTVGLQYRCSQQAAELRGSEQRAARLKDRLAQLVDRPRDRRAGIEILNLLPRPDGKRAPGRVGRGDGRHDMATALGDGAVLDCAEAEGAAPCWEQLSQSEAALGDHVTGGVVQVWSCLKGRLEELSVHGPSSAAAGTDQEKQLAQLEAELEQSHQLIRLQQQLLQDSVSPVLPPSLTDSYFLEEWERLQAGWAELDSQRHRFQRERRSFTEAAIRLGHERRQFEQQRASLLQQQFLSLSPLLDPQEPLTSRKEPSPLSLSQVTPSHSRLTAVSTPGSGVKAWAGQGEVGTPSTPELYRTLRLPLPRRGMLEMPGKFCSSSVAQARRAVDQLRLEASVDRIKISIAATELVRFCQDHSKSDPLLTGIPTSSNPFKDKKSCVLL</sequence>
<dbReference type="InterPro" id="IPR015898">
    <property type="entry name" value="G-protein_gamma-like_dom"/>
</dbReference>
<gene>
    <name evidence="13" type="primary">Gng12</name>
    <name evidence="13" type="ORF">GTO95_0006912</name>
</gene>
<comment type="subunit">
    <text evidence="9">G proteins are composed of 3 units; alpha, beta and gamma.</text>
</comment>
<dbReference type="GO" id="GO:0005834">
    <property type="term" value="C:heterotrimeric G-protein complex"/>
    <property type="evidence" value="ECO:0007669"/>
    <property type="project" value="InterPro"/>
</dbReference>
<feature type="non-terminal residue" evidence="13">
    <location>
        <position position="536"/>
    </location>
</feature>
<dbReference type="PRINTS" id="PR00321">
    <property type="entry name" value="GPROTEING"/>
</dbReference>
<dbReference type="FunFam" id="4.10.260.10:FF:000001">
    <property type="entry name" value="Guanine nucleotide-binding protein subunit gamma"/>
    <property type="match status" value="1"/>
</dbReference>
<evidence type="ECO:0000313" key="13">
    <source>
        <dbReference type="EMBL" id="MBN3324252.1"/>
    </source>
</evidence>
<evidence type="ECO:0000256" key="4">
    <source>
        <dbReference type="ARBA" id="ARBA00022481"/>
    </source>
</evidence>
<dbReference type="PANTHER" id="PTHR46507">
    <property type="entry name" value="AFADIN- AND ALPHA-ACTININ-BINDING PROTEIN"/>
    <property type="match status" value="1"/>
</dbReference>
<dbReference type="GO" id="GO:0034451">
    <property type="term" value="C:centriolar satellite"/>
    <property type="evidence" value="ECO:0007669"/>
    <property type="project" value="TreeGrafter"/>
</dbReference>
<reference evidence="13" key="1">
    <citation type="journal article" date="2021" name="Cell">
        <title>Tracing the genetic footprints of vertebrate landing in non-teleost ray-finned fishes.</title>
        <authorList>
            <person name="Bi X."/>
            <person name="Wang K."/>
            <person name="Yang L."/>
            <person name="Pan H."/>
            <person name="Jiang H."/>
            <person name="Wei Q."/>
            <person name="Fang M."/>
            <person name="Yu H."/>
            <person name="Zhu C."/>
            <person name="Cai Y."/>
            <person name="He Y."/>
            <person name="Gan X."/>
            <person name="Zeng H."/>
            <person name="Yu D."/>
            <person name="Zhu Y."/>
            <person name="Jiang H."/>
            <person name="Qiu Q."/>
            <person name="Yang H."/>
            <person name="Zhang Y.E."/>
            <person name="Wang W."/>
            <person name="Zhu M."/>
            <person name="He S."/>
            <person name="Zhang G."/>
        </authorList>
    </citation>
    <scope>NUCLEOTIDE SEQUENCE</scope>
    <source>
        <strain evidence="13">Allg_001</strain>
    </source>
</reference>
<keyword evidence="8" id="KW-0636">Prenylation</keyword>
<dbReference type="InterPro" id="IPR036284">
    <property type="entry name" value="GGL_sf"/>
</dbReference>
<accession>A0A8J7P2H9</accession>
<dbReference type="GO" id="GO:0036064">
    <property type="term" value="C:ciliary basal body"/>
    <property type="evidence" value="ECO:0007669"/>
    <property type="project" value="TreeGrafter"/>
</dbReference>
<evidence type="ECO:0000256" key="5">
    <source>
        <dbReference type="ARBA" id="ARBA00023136"/>
    </source>
</evidence>
<evidence type="ECO:0000259" key="12">
    <source>
        <dbReference type="PROSITE" id="PS50058"/>
    </source>
</evidence>
<dbReference type="Proteomes" id="UP000736164">
    <property type="component" value="Unassembled WGS sequence"/>
</dbReference>
<evidence type="ECO:0000256" key="11">
    <source>
        <dbReference type="SAM" id="MobiDB-lite"/>
    </source>
</evidence>
<evidence type="ECO:0000256" key="10">
    <source>
        <dbReference type="SAM" id="Coils"/>
    </source>
</evidence>
<feature type="domain" description="G protein gamma" evidence="12">
    <location>
        <begin position="471"/>
        <end position="536"/>
    </location>
</feature>
<dbReference type="GO" id="GO:0007186">
    <property type="term" value="P:G protein-coupled receptor signaling pathway"/>
    <property type="evidence" value="ECO:0007669"/>
    <property type="project" value="InterPro"/>
</dbReference>
<keyword evidence="3 9" id="KW-1003">Cell membrane</keyword>
<feature type="coiled-coil region" evidence="10">
    <location>
        <begin position="290"/>
        <end position="317"/>
    </location>
</feature>
<feature type="coiled-coil region" evidence="10">
    <location>
        <begin position="121"/>
        <end position="190"/>
    </location>
</feature>
<evidence type="ECO:0000256" key="3">
    <source>
        <dbReference type="ARBA" id="ARBA00022475"/>
    </source>
</evidence>
<dbReference type="GO" id="GO:0035735">
    <property type="term" value="P:intraciliary transport involved in cilium assembly"/>
    <property type="evidence" value="ECO:0007669"/>
    <property type="project" value="TreeGrafter"/>
</dbReference>
<keyword evidence="14" id="KW-1185">Reference proteome</keyword>
<feature type="compositionally biased region" description="Polar residues" evidence="11">
    <location>
        <begin position="411"/>
        <end position="430"/>
    </location>
</feature>
<comment type="subcellular location">
    <subcellularLocation>
        <location evidence="1 9">Cell membrane</location>
        <topology evidence="1 9">Lipid-anchor</topology>
        <orientation evidence="1 9">Cytoplasmic side</orientation>
    </subcellularLocation>
</comment>
<evidence type="ECO:0000256" key="2">
    <source>
        <dbReference type="ARBA" id="ARBA00007431"/>
    </source>
</evidence>
<dbReference type="Pfam" id="PF00631">
    <property type="entry name" value="G-gamma"/>
    <property type="match status" value="1"/>
</dbReference>
<dbReference type="SMART" id="SM01224">
    <property type="entry name" value="G_gamma"/>
    <property type="match status" value="1"/>
</dbReference>
<dbReference type="SMART" id="SM00224">
    <property type="entry name" value="GGL"/>
    <property type="match status" value="1"/>
</dbReference>
<keyword evidence="7 9" id="KW-0449">Lipoprotein</keyword>
<evidence type="ECO:0000256" key="7">
    <source>
        <dbReference type="ARBA" id="ARBA00023288"/>
    </source>
</evidence>
<evidence type="ECO:0000256" key="6">
    <source>
        <dbReference type="ARBA" id="ARBA00023224"/>
    </source>
</evidence>
<protein>
    <recommendedName>
        <fullName evidence="9">Guanine nucleotide-binding protein subunit gamma</fullName>
    </recommendedName>
</protein>
<dbReference type="PANTHER" id="PTHR46507:SF3">
    <property type="entry name" value="AFADIN- AND ALPHA-ACTININ-BINDING PROTEIN-LIKE"/>
    <property type="match status" value="1"/>
</dbReference>
<dbReference type="Gene3D" id="4.10.260.10">
    <property type="entry name" value="Transducin (heterotrimeric G protein), gamma chain"/>
    <property type="match status" value="1"/>
</dbReference>
<dbReference type="InterPro" id="IPR001770">
    <property type="entry name" value="G-protein_gamma"/>
</dbReference>
<dbReference type="PROSITE" id="PS50058">
    <property type="entry name" value="G_PROTEIN_GAMMA"/>
    <property type="match status" value="1"/>
</dbReference>
<feature type="region of interest" description="Disordered" evidence="11">
    <location>
        <begin position="396"/>
        <end position="430"/>
    </location>
</feature>
<feature type="region of interest" description="Disordered" evidence="11">
    <location>
        <begin position="93"/>
        <end position="117"/>
    </location>
</feature>
<comment type="caution">
    <text evidence="13">The sequence shown here is derived from an EMBL/GenBank/DDBJ whole genome shotgun (WGS) entry which is preliminary data.</text>
</comment>
<dbReference type="AlphaFoldDB" id="A0A8J7P2H9"/>
<keyword evidence="6 9" id="KW-0807">Transducer</keyword>
<comment type="function">
    <text evidence="9">Guanine nucleotide-binding proteins (G proteins) are involved as a modulator or transducer in various transmembrane signaling systems. The beta and gamma chains are required for the GTPase activity, for replacement of GDP by GTP, and for G protein-effector interaction.</text>
</comment>
<evidence type="ECO:0000256" key="9">
    <source>
        <dbReference type="RuleBase" id="RU004973"/>
    </source>
</evidence>
<evidence type="ECO:0000256" key="1">
    <source>
        <dbReference type="ARBA" id="ARBA00004342"/>
    </source>
</evidence>
<dbReference type="CDD" id="cd00068">
    <property type="entry name" value="GGL"/>
    <property type="match status" value="1"/>
</dbReference>
<dbReference type="InterPro" id="IPR052300">
    <property type="entry name" value="Adhesion_Centrosome_assoc"/>
</dbReference>
<organism evidence="13 14">
    <name type="scientific">Atractosteus spatula</name>
    <name type="common">Alligator gar</name>
    <name type="synonym">Lepisosteus spatula</name>
    <dbReference type="NCBI Taxonomy" id="7917"/>
    <lineage>
        <taxon>Eukaryota</taxon>
        <taxon>Metazoa</taxon>
        <taxon>Chordata</taxon>
        <taxon>Craniata</taxon>
        <taxon>Vertebrata</taxon>
        <taxon>Euteleostomi</taxon>
        <taxon>Actinopterygii</taxon>
        <taxon>Neopterygii</taxon>
        <taxon>Holostei</taxon>
        <taxon>Semionotiformes</taxon>
        <taxon>Lepisosteidae</taxon>
        <taxon>Atractosteus</taxon>
    </lineage>
</organism>
<evidence type="ECO:0000313" key="14">
    <source>
        <dbReference type="Proteomes" id="UP000736164"/>
    </source>
</evidence>
<keyword evidence="4" id="KW-0488">Methylation</keyword>
<dbReference type="GO" id="GO:0031681">
    <property type="term" value="F:G-protein beta-subunit binding"/>
    <property type="evidence" value="ECO:0007669"/>
    <property type="project" value="InterPro"/>
</dbReference>